<dbReference type="SUPFAM" id="SSF52980">
    <property type="entry name" value="Restriction endonuclease-like"/>
    <property type="match status" value="1"/>
</dbReference>
<dbReference type="InterPro" id="IPR004603">
    <property type="entry name" value="DNA_mismatch_endonuc_vsr"/>
</dbReference>
<evidence type="ECO:0000256" key="5">
    <source>
        <dbReference type="ARBA" id="ARBA00023204"/>
    </source>
</evidence>
<gene>
    <name evidence="7" type="ORF">AVDCRST_MAG79-138</name>
</gene>
<evidence type="ECO:0000313" key="7">
    <source>
        <dbReference type="EMBL" id="CAA9520005.1"/>
    </source>
</evidence>
<keyword evidence="4" id="KW-0378">Hydrolase</keyword>
<evidence type="ECO:0000256" key="6">
    <source>
        <dbReference type="ARBA" id="ARBA00029466"/>
    </source>
</evidence>
<evidence type="ECO:0000256" key="3">
    <source>
        <dbReference type="ARBA" id="ARBA00022763"/>
    </source>
</evidence>
<accession>A0A6J4TDS2</accession>
<evidence type="ECO:0000256" key="4">
    <source>
        <dbReference type="ARBA" id="ARBA00022801"/>
    </source>
</evidence>
<dbReference type="Gene3D" id="3.40.960.10">
    <property type="entry name" value="VSR Endonuclease"/>
    <property type="match status" value="1"/>
</dbReference>
<dbReference type="Pfam" id="PF03852">
    <property type="entry name" value="Vsr"/>
    <property type="match status" value="1"/>
</dbReference>
<dbReference type="GO" id="GO:0016787">
    <property type="term" value="F:hydrolase activity"/>
    <property type="evidence" value="ECO:0007669"/>
    <property type="project" value="UniProtKB-KW"/>
</dbReference>
<sequence>MSVARRRDTGPERALRSELHRLGLRFRLHRRLAGLRREADVVFGPARVAVFIDGCFWHGCPQHATWPKANADFWRTKIETNRRRDADTDERLAGAGWEVVRIWEHEDPAEAARLIAARVRARRGV</sequence>
<proteinExistence type="inferred from homology"/>
<dbReference type="GO" id="GO:0004519">
    <property type="term" value="F:endonuclease activity"/>
    <property type="evidence" value="ECO:0007669"/>
    <property type="project" value="UniProtKB-KW"/>
</dbReference>
<keyword evidence="1" id="KW-0540">Nuclease</keyword>
<keyword evidence="2 7" id="KW-0255">Endonuclease</keyword>
<organism evidence="7">
    <name type="scientific">uncultured Thermoleophilia bacterium</name>
    <dbReference type="NCBI Taxonomy" id="1497501"/>
    <lineage>
        <taxon>Bacteria</taxon>
        <taxon>Bacillati</taxon>
        <taxon>Actinomycetota</taxon>
        <taxon>Thermoleophilia</taxon>
        <taxon>environmental samples</taxon>
    </lineage>
</organism>
<dbReference type="GO" id="GO:0006298">
    <property type="term" value="P:mismatch repair"/>
    <property type="evidence" value="ECO:0007669"/>
    <property type="project" value="InterPro"/>
</dbReference>
<protein>
    <submittedName>
        <fullName evidence="7">Very-short-patch mismatch repair endonuclease (G-T specific)</fullName>
    </submittedName>
</protein>
<evidence type="ECO:0000256" key="2">
    <source>
        <dbReference type="ARBA" id="ARBA00022759"/>
    </source>
</evidence>
<evidence type="ECO:0000256" key="1">
    <source>
        <dbReference type="ARBA" id="ARBA00022722"/>
    </source>
</evidence>
<dbReference type="AlphaFoldDB" id="A0A6J4TDS2"/>
<dbReference type="CDD" id="cd00221">
    <property type="entry name" value="Vsr"/>
    <property type="match status" value="1"/>
</dbReference>
<reference evidence="7" key="1">
    <citation type="submission" date="2020-02" db="EMBL/GenBank/DDBJ databases">
        <authorList>
            <person name="Meier V. D."/>
        </authorList>
    </citation>
    <scope>NUCLEOTIDE SEQUENCE</scope>
    <source>
        <strain evidence="7">AVDCRST_MAG79</strain>
    </source>
</reference>
<dbReference type="NCBIfam" id="TIGR00632">
    <property type="entry name" value="vsr"/>
    <property type="match status" value="1"/>
</dbReference>
<keyword evidence="5" id="KW-0234">DNA repair</keyword>
<dbReference type="InterPro" id="IPR011335">
    <property type="entry name" value="Restrct_endonuc-II-like"/>
</dbReference>
<comment type="similarity">
    <text evidence="6">Belongs to the Vsr family.</text>
</comment>
<keyword evidence="3" id="KW-0227">DNA damage</keyword>
<dbReference type="EMBL" id="CADCWC010000023">
    <property type="protein sequence ID" value="CAA9520005.1"/>
    <property type="molecule type" value="Genomic_DNA"/>
</dbReference>
<name>A0A6J4TDS2_9ACTN</name>